<accession>A0AAN6Q3A2</accession>
<dbReference type="InterPro" id="IPR027417">
    <property type="entry name" value="P-loop_NTPase"/>
</dbReference>
<dbReference type="Gene3D" id="3.40.50.300">
    <property type="entry name" value="P-loop containing nucleotide triphosphate hydrolases"/>
    <property type="match status" value="1"/>
</dbReference>
<proteinExistence type="predicted"/>
<protein>
    <recommendedName>
        <fullName evidence="3">NB-ARC domain-containing protein</fullName>
    </recommendedName>
</protein>
<dbReference type="SUPFAM" id="SSF52540">
    <property type="entry name" value="P-loop containing nucleoside triphosphate hydrolases"/>
    <property type="match status" value="1"/>
</dbReference>
<name>A0AAN6Q3A2_9PEZI</name>
<reference evidence="1" key="2">
    <citation type="submission" date="2023-05" db="EMBL/GenBank/DDBJ databases">
        <authorList>
            <consortium name="Lawrence Berkeley National Laboratory"/>
            <person name="Steindorff A."/>
            <person name="Hensen N."/>
            <person name="Bonometti L."/>
            <person name="Westerberg I."/>
            <person name="Brannstrom I.O."/>
            <person name="Guillou S."/>
            <person name="Cros-Aarteil S."/>
            <person name="Calhoun S."/>
            <person name="Haridas S."/>
            <person name="Kuo A."/>
            <person name="Mondo S."/>
            <person name="Pangilinan J."/>
            <person name="Riley R."/>
            <person name="Labutti K."/>
            <person name="Andreopoulos B."/>
            <person name="Lipzen A."/>
            <person name="Chen C."/>
            <person name="Yanf M."/>
            <person name="Daum C."/>
            <person name="Ng V."/>
            <person name="Clum A."/>
            <person name="Ohm R."/>
            <person name="Martin F."/>
            <person name="Silar P."/>
            <person name="Natvig D."/>
            <person name="Lalanne C."/>
            <person name="Gautier V."/>
            <person name="Ament-Velasquez S.L."/>
            <person name="Kruys A."/>
            <person name="Hutchinson M.I."/>
            <person name="Powell A.J."/>
            <person name="Barry K."/>
            <person name="Miller A.N."/>
            <person name="Grigoriev I.V."/>
            <person name="Debuchy R."/>
            <person name="Gladieux P."/>
            <person name="Thoren M.H."/>
            <person name="Johannesson H."/>
        </authorList>
    </citation>
    <scope>NUCLEOTIDE SEQUENCE</scope>
    <source>
        <strain evidence="1">CBS 757.83</strain>
    </source>
</reference>
<keyword evidence="2" id="KW-1185">Reference proteome</keyword>
<comment type="caution">
    <text evidence="1">The sequence shown here is derived from an EMBL/GenBank/DDBJ whole genome shotgun (WGS) entry which is preliminary data.</text>
</comment>
<dbReference type="EMBL" id="MU863643">
    <property type="protein sequence ID" value="KAK4100186.1"/>
    <property type="molecule type" value="Genomic_DNA"/>
</dbReference>
<reference evidence="1" key="1">
    <citation type="journal article" date="2023" name="Mol. Phylogenet. Evol.">
        <title>Genome-scale phylogeny and comparative genomics of the fungal order Sordariales.</title>
        <authorList>
            <person name="Hensen N."/>
            <person name="Bonometti L."/>
            <person name="Westerberg I."/>
            <person name="Brannstrom I.O."/>
            <person name="Guillou S."/>
            <person name="Cros-Aarteil S."/>
            <person name="Calhoun S."/>
            <person name="Haridas S."/>
            <person name="Kuo A."/>
            <person name="Mondo S."/>
            <person name="Pangilinan J."/>
            <person name="Riley R."/>
            <person name="LaButti K."/>
            <person name="Andreopoulos B."/>
            <person name="Lipzen A."/>
            <person name="Chen C."/>
            <person name="Yan M."/>
            <person name="Daum C."/>
            <person name="Ng V."/>
            <person name="Clum A."/>
            <person name="Steindorff A."/>
            <person name="Ohm R.A."/>
            <person name="Martin F."/>
            <person name="Silar P."/>
            <person name="Natvig D.O."/>
            <person name="Lalanne C."/>
            <person name="Gautier V."/>
            <person name="Ament-Velasquez S.L."/>
            <person name="Kruys A."/>
            <person name="Hutchinson M.I."/>
            <person name="Powell A.J."/>
            <person name="Barry K."/>
            <person name="Miller A.N."/>
            <person name="Grigoriev I.V."/>
            <person name="Debuchy R."/>
            <person name="Gladieux P."/>
            <person name="Hiltunen Thoren M."/>
            <person name="Johannesson H."/>
        </authorList>
    </citation>
    <scope>NUCLEOTIDE SEQUENCE</scope>
    <source>
        <strain evidence="1">CBS 757.83</strain>
    </source>
</reference>
<dbReference type="PANTHER" id="PTHR35205">
    <property type="entry name" value="NB-ARC AND TPR DOMAIN PROTEIN"/>
    <property type="match status" value="1"/>
</dbReference>
<dbReference type="PANTHER" id="PTHR35205:SF1">
    <property type="entry name" value="ZU5 DOMAIN-CONTAINING PROTEIN"/>
    <property type="match status" value="1"/>
</dbReference>
<feature type="non-terminal residue" evidence="1">
    <location>
        <position position="164"/>
    </location>
</feature>
<dbReference type="Proteomes" id="UP001305647">
    <property type="component" value="Unassembled WGS sequence"/>
</dbReference>
<evidence type="ECO:0000313" key="1">
    <source>
        <dbReference type="EMBL" id="KAK4100186.1"/>
    </source>
</evidence>
<dbReference type="AlphaFoldDB" id="A0AAN6Q3A2"/>
<organism evidence="1 2">
    <name type="scientific">Parathielavia hyrcaniae</name>
    <dbReference type="NCBI Taxonomy" id="113614"/>
    <lineage>
        <taxon>Eukaryota</taxon>
        <taxon>Fungi</taxon>
        <taxon>Dikarya</taxon>
        <taxon>Ascomycota</taxon>
        <taxon>Pezizomycotina</taxon>
        <taxon>Sordariomycetes</taxon>
        <taxon>Sordariomycetidae</taxon>
        <taxon>Sordariales</taxon>
        <taxon>Chaetomiaceae</taxon>
        <taxon>Parathielavia</taxon>
    </lineage>
</organism>
<evidence type="ECO:0000313" key="2">
    <source>
        <dbReference type="Proteomes" id="UP001305647"/>
    </source>
</evidence>
<gene>
    <name evidence="1" type="ORF">N658DRAFT_428364</name>
</gene>
<evidence type="ECO:0008006" key="3">
    <source>
        <dbReference type="Google" id="ProtNLM"/>
    </source>
</evidence>
<sequence>MAQALLQWLSRQQASKWLLVFDNVDDLDSFDVSKFFPRVPWGDILITSRCKQASRLGIPMEVKTMNEDEAVQLLRRCARQEEACDDALVRRLAEMLGYLPLALDQAGAYVSEQCIDLHEYMELYGESREELLRHKPPRAVWSYEETVFTTWEISYAAVSKSNSL</sequence>